<dbReference type="HOGENOM" id="CLU_141450_1_0_6"/>
<dbReference type="Gene3D" id="1.10.10.60">
    <property type="entry name" value="Homeodomain-like"/>
    <property type="match status" value="1"/>
</dbReference>
<organism evidence="2 3">
    <name type="scientific">Acinetobacter higginsii</name>
    <dbReference type="NCBI Taxonomy" id="70347"/>
    <lineage>
        <taxon>Bacteria</taxon>
        <taxon>Pseudomonadati</taxon>
        <taxon>Pseudomonadota</taxon>
        <taxon>Gammaproteobacteria</taxon>
        <taxon>Moraxellales</taxon>
        <taxon>Moraxellaceae</taxon>
        <taxon>Acinetobacter</taxon>
    </lineage>
</organism>
<dbReference type="RefSeq" id="WP_004806508.1">
    <property type="nucleotide sequence ID" value="NZ_KB849440.1"/>
</dbReference>
<dbReference type="STRING" id="1144672.F966_02985"/>
<dbReference type="InterPro" id="IPR052411">
    <property type="entry name" value="c-mor_Regulatory_Protein"/>
</dbReference>
<dbReference type="Proteomes" id="UP000013209">
    <property type="component" value="Unassembled WGS sequence"/>
</dbReference>
<dbReference type="PATRIC" id="fig|1144672.3.peg.2867"/>
<accession>N8W8L4</accession>
<evidence type="ECO:0000259" key="1">
    <source>
        <dbReference type="Pfam" id="PF08765"/>
    </source>
</evidence>
<dbReference type="SUPFAM" id="SSF46689">
    <property type="entry name" value="Homeodomain-like"/>
    <property type="match status" value="1"/>
</dbReference>
<name>N8W8L4_9GAMM</name>
<comment type="caution">
    <text evidence="2">The sequence shown here is derived from an EMBL/GenBank/DDBJ whole genome shotgun (WGS) entry which is preliminary data.</text>
</comment>
<sequence>MSSSNKKLGRNSERGNALLLDLRDQAKKLFGEANIDPEKSAQIANELMYIIAKHWGGQSLYVVKADGFLADERDLKIYNEFDGHNHSELATKYDLSAVYIYRIVKRMFELEKSRKQFDLFDS</sequence>
<protein>
    <recommendedName>
        <fullName evidence="1">Mor transcription activator domain-containing protein</fullName>
    </recommendedName>
</protein>
<reference evidence="2 3" key="1">
    <citation type="submission" date="2013-02" db="EMBL/GenBank/DDBJ databases">
        <title>The Genome Sequence of Acinetobacter sp. CIP 56.2.</title>
        <authorList>
            <consortium name="The Broad Institute Genome Sequencing Platform"/>
            <consortium name="The Broad Institute Genome Sequencing Center for Infectious Disease"/>
            <person name="Cerqueira G."/>
            <person name="Feldgarden M."/>
            <person name="Courvalin P."/>
            <person name="Perichon B."/>
            <person name="Grillot-Courvalin C."/>
            <person name="Clermont D."/>
            <person name="Rocha E."/>
            <person name="Yoon E.-J."/>
            <person name="Nemec A."/>
            <person name="Walker B."/>
            <person name="Young S.K."/>
            <person name="Zeng Q."/>
            <person name="Gargeya S."/>
            <person name="Fitzgerald M."/>
            <person name="Haas B."/>
            <person name="Abouelleil A."/>
            <person name="Alvarado L."/>
            <person name="Arachchi H.M."/>
            <person name="Berlin A.M."/>
            <person name="Chapman S.B."/>
            <person name="Dewar J."/>
            <person name="Goldberg J."/>
            <person name="Griggs A."/>
            <person name="Gujja S."/>
            <person name="Hansen M."/>
            <person name="Howarth C."/>
            <person name="Imamovic A."/>
            <person name="Larimer J."/>
            <person name="McCowan C."/>
            <person name="Murphy C."/>
            <person name="Neiman D."/>
            <person name="Pearson M."/>
            <person name="Priest M."/>
            <person name="Roberts A."/>
            <person name="Saif S."/>
            <person name="Shea T."/>
            <person name="Sisk P."/>
            <person name="Sykes S."/>
            <person name="Wortman J."/>
            <person name="Nusbaum C."/>
            <person name="Birren B."/>
        </authorList>
    </citation>
    <scope>NUCLEOTIDE SEQUENCE [LARGE SCALE GENOMIC DNA]</scope>
    <source>
        <strain evidence="2 3">CIP 56.2</strain>
    </source>
</reference>
<evidence type="ECO:0000313" key="2">
    <source>
        <dbReference type="EMBL" id="ENV08311.1"/>
    </source>
</evidence>
<feature type="domain" description="Mor transcription activator" evidence="1">
    <location>
        <begin position="14"/>
        <end position="119"/>
    </location>
</feature>
<proteinExistence type="predicted"/>
<dbReference type="PANTHER" id="PTHR37812">
    <property type="entry name" value="MU-LIKE PROPHAGE FLUMU PROTEIN C"/>
    <property type="match status" value="1"/>
</dbReference>
<evidence type="ECO:0000313" key="3">
    <source>
        <dbReference type="Proteomes" id="UP000013209"/>
    </source>
</evidence>
<dbReference type="eggNOG" id="COG5566">
    <property type="taxonomic scope" value="Bacteria"/>
</dbReference>
<dbReference type="PANTHER" id="PTHR37812:SF1">
    <property type="entry name" value="MU-LIKE PROPHAGE FLUMU PROTEIN C"/>
    <property type="match status" value="1"/>
</dbReference>
<dbReference type="Pfam" id="PF08765">
    <property type="entry name" value="Mor"/>
    <property type="match status" value="1"/>
</dbReference>
<dbReference type="InterPro" id="IPR009057">
    <property type="entry name" value="Homeodomain-like_sf"/>
</dbReference>
<dbReference type="EMBL" id="APPH01000015">
    <property type="protein sequence ID" value="ENV08311.1"/>
    <property type="molecule type" value="Genomic_DNA"/>
</dbReference>
<dbReference type="AlphaFoldDB" id="N8W8L4"/>
<gene>
    <name evidence="2" type="ORF">F966_02985</name>
</gene>
<dbReference type="InterPro" id="IPR014875">
    <property type="entry name" value="Mor_transcription_activator"/>
</dbReference>